<evidence type="ECO:0000256" key="1">
    <source>
        <dbReference type="SAM" id="SignalP"/>
    </source>
</evidence>
<proteinExistence type="predicted"/>
<feature type="signal peptide" evidence="1">
    <location>
        <begin position="1"/>
        <end position="29"/>
    </location>
</feature>
<comment type="caution">
    <text evidence="2">The sequence shown here is derived from an EMBL/GenBank/DDBJ whole genome shotgun (WGS) entry which is preliminary data.</text>
</comment>
<keyword evidence="1" id="KW-0732">Signal</keyword>
<protein>
    <recommendedName>
        <fullName evidence="4">EF-hand domain-containing protein</fullName>
    </recommendedName>
</protein>
<evidence type="ECO:0000313" key="2">
    <source>
        <dbReference type="EMBL" id="PEH38959.1"/>
    </source>
</evidence>
<name>A0A2A7S6B4_BURGA</name>
<organism evidence="2 3">
    <name type="scientific">Burkholderia gladioli</name>
    <name type="common">Pseudomonas marginata</name>
    <name type="synonym">Phytomonas marginata</name>
    <dbReference type="NCBI Taxonomy" id="28095"/>
    <lineage>
        <taxon>Bacteria</taxon>
        <taxon>Pseudomonadati</taxon>
        <taxon>Pseudomonadota</taxon>
        <taxon>Betaproteobacteria</taxon>
        <taxon>Burkholderiales</taxon>
        <taxon>Burkholderiaceae</taxon>
        <taxon>Burkholderia</taxon>
    </lineage>
</organism>
<reference evidence="3" key="1">
    <citation type="submission" date="2017-09" db="EMBL/GenBank/DDBJ databases">
        <title>FDA dAtabase for Regulatory Grade micrObial Sequences (FDA-ARGOS): Supporting development and validation of Infectious Disease Dx tests.</title>
        <authorList>
            <person name="Minogue T."/>
            <person name="Wolcott M."/>
            <person name="Wasieloski L."/>
            <person name="Aguilar W."/>
            <person name="Moore D."/>
            <person name="Tallon L."/>
            <person name="Sadzewicz L."/>
            <person name="Ott S."/>
            <person name="Zhao X."/>
            <person name="Nagaraj S."/>
            <person name="Vavikolanu K."/>
            <person name="Aluvathingal J."/>
            <person name="Nadendla S."/>
            <person name="Sichtig H."/>
        </authorList>
    </citation>
    <scope>NUCLEOTIDE SEQUENCE [LARGE SCALE GENOMIC DNA]</scope>
    <source>
        <strain evidence="3">FDAARGOS_390</strain>
    </source>
</reference>
<gene>
    <name evidence="2" type="ORF">CRM94_32040</name>
</gene>
<dbReference type="RefSeq" id="WP_096749332.1">
    <property type="nucleotide sequence ID" value="NZ_CADEPO010000011.1"/>
</dbReference>
<accession>A0A2A7S6B4</accession>
<sequence length="132" mass="13831">MIQSHPIARLLALALLLALPVLPATQAMAATQQAVSTPVPLRGGVDGPFLPRRPLAAPAAATTGNDLAQQAQSRLASSLATNSALANGQSITKAQAQADGLPFIARNFDQIDTAHSGRVSMQQVRQYLQQQQ</sequence>
<dbReference type="EMBL" id="PDDY01000004">
    <property type="protein sequence ID" value="PEH38959.1"/>
    <property type="molecule type" value="Genomic_DNA"/>
</dbReference>
<evidence type="ECO:0000313" key="3">
    <source>
        <dbReference type="Proteomes" id="UP000220629"/>
    </source>
</evidence>
<dbReference type="AlphaFoldDB" id="A0A2A7S6B4"/>
<evidence type="ECO:0008006" key="4">
    <source>
        <dbReference type="Google" id="ProtNLM"/>
    </source>
</evidence>
<feature type="chain" id="PRO_5012021061" description="EF-hand domain-containing protein" evidence="1">
    <location>
        <begin position="30"/>
        <end position="132"/>
    </location>
</feature>
<dbReference type="Proteomes" id="UP000220629">
    <property type="component" value="Unassembled WGS sequence"/>
</dbReference>